<proteinExistence type="predicted"/>
<keyword evidence="1" id="KW-0472">Membrane</keyword>
<sequence>MHTAWAMYAIYATINTNARLPNMLGPFVATTGTIRQNTPIGLSLIIAPMICIETSLALSINFANGSPFSPAIIVPKPKNKAITITCSIVALLMGEIILLGKIFTNVSIKPGASAAEYSSPVVEICTK</sequence>
<name>A0A645F939_9ZZZZ</name>
<reference evidence="2" key="1">
    <citation type="submission" date="2019-08" db="EMBL/GenBank/DDBJ databases">
        <authorList>
            <person name="Kucharzyk K."/>
            <person name="Murdoch R.W."/>
            <person name="Higgins S."/>
            <person name="Loffler F."/>
        </authorList>
    </citation>
    <scope>NUCLEOTIDE SEQUENCE</scope>
</reference>
<dbReference type="AlphaFoldDB" id="A0A645F939"/>
<keyword evidence="1" id="KW-1133">Transmembrane helix</keyword>
<evidence type="ECO:0000256" key="1">
    <source>
        <dbReference type="SAM" id="Phobius"/>
    </source>
</evidence>
<keyword evidence="1" id="KW-0812">Transmembrane</keyword>
<evidence type="ECO:0000313" key="2">
    <source>
        <dbReference type="EMBL" id="MPN10072.1"/>
    </source>
</evidence>
<protein>
    <submittedName>
        <fullName evidence="2">Uncharacterized protein</fullName>
    </submittedName>
</protein>
<feature type="transmembrane region" description="Helical" evidence="1">
    <location>
        <begin position="40"/>
        <end position="62"/>
    </location>
</feature>
<comment type="caution">
    <text evidence="2">The sequence shown here is derived from an EMBL/GenBank/DDBJ whole genome shotgun (WGS) entry which is preliminary data.</text>
</comment>
<gene>
    <name evidence="2" type="ORF">SDC9_157365</name>
</gene>
<feature type="transmembrane region" description="Helical" evidence="1">
    <location>
        <begin position="82"/>
        <end position="100"/>
    </location>
</feature>
<organism evidence="2">
    <name type="scientific">bioreactor metagenome</name>
    <dbReference type="NCBI Taxonomy" id="1076179"/>
    <lineage>
        <taxon>unclassified sequences</taxon>
        <taxon>metagenomes</taxon>
        <taxon>ecological metagenomes</taxon>
    </lineage>
</organism>
<dbReference type="EMBL" id="VSSQ01056212">
    <property type="protein sequence ID" value="MPN10072.1"/>
    <property type="molecule type" value="Genomic_DNA"/>
</dbReference>
<accession>A0A645F939</accession>